<organism evidence="2 3">
    <name type="scientific">Macrostomum lignano</name>
    <dbReference type="NCBI Taxonomy" id="282301"/>
    <lineage>
        <taxon>Eukaryota</taxon>
        <taxon>Metazoa</taxon>
        <taxon>Spiralia</taxon>
        <taxon>Lophotrochozoa</taxon>
        <taxon>Platyhelminthes</taxon>
        <taxon>Rhabditophora</taxon>
        <taxon>Macrostomorpha</taxon>
        <taxon>Macrostomida</taxon>
        <taxon>Macrostomidae</taxon>
        <taxon>Macrostomum</taxon>
    </lineage>
</organism>
<feature type="region of interest" description="Disordered" evidence="1">
    <location>
        <begin position="126"/>
        <end position="152"/>
    </location>
</feature>
<protein>
    <submittedName>
        <fullName evidence="3">Cadherin_C domain-containing protein</fullName>
    </submittedName>
</protein>
<proteinExistence type="predicted"/>
<accession>A0A1I8FLW9</accession>
<feature type="compositionally biased region" description="Basic and acidic residues" evidence="1">
    <location>
        <begin position="137"/>
        <end position="152"/>
    </location>
</feature>
<dbReference type="AlphaFoldDB" id="A0A1I8FLW9"/>
<evidence type="ECO:0000313" key="2">
    <source>
        <dbReference type="Proteomes" id="UP000095280"/>
    </source>
</evidence>
<evidence type="ECO:0000313" key="3">
    <source>
        <dbReference type="WBParaSite" id="maker-unitig_40369-snap-gene-0.2-mRNA-1"/>
    </source>
</evidence>
<keyword evidence="2" id="KW-1185">Reference proteome</keyword>
<evidence type="ECO:0000256" key="1">
    <source>
        <dbReference type="SAM" id="MobiDB-lite"/>
    </source>
</evidence>
<dbReference type="WBParaSite" id="maker-unitig_40369-snap-gene-0.2-mRNA-1">
    <property type="protein sequence ID" value="maker-unitig_40369-snap-gene-0.2-mRNA-1"/>
    <property type="gene ID" value="maker-unitig_40369-snap-gene-0.2"/>
</dbReference>
<dbReference type="Proteomes" id="UP000095280">
    <property type="component" value="Unplaced"/>
</dbReference>
<name>A0A1I8FLW9_9PLAT</name>
<sequence>TAETPAAWSDDSAISACGASLLPTALVAAQDAASGLRRTAPAWPSYSTHRLHEGRHLNGDMTTTSSCRRGGLPGVHVLGIKYALEAALPPLYIYVFTDAAQGSHLHNGGSVVVSPAIVEIRAAQLPGLPEDQPGSSSDHEPGEGGSHPREVNILNVDKELADDNNIYDIPVDTTIKQLTISVSGQQGAKN</sequence>
<reference evidence="3" key="1">
    <citation type="submission" date="2016-11" db="UniProtKB">
        <authorList>
            <consortium name="WormBaseParasite"/>
        </authorList>
    </citation>
    <scope>IDENTIFICATION</scope>
</reference>